<dbReference type="EMBL" id="CP073100">
    <property type="protein sequence ID" value="QUE51791.1"/>
    <property type="molecule type" value="Genomic_DNA"/>
</dbReference>
<dbReference type="GO" id="GO:0005829">
    <property type="term" value="C:cytosol"/>
    <property type="evidence" value="ECO:0007669"/>
    <property type="project" value="TreeGrafter"/>
</dbReference>
<feature type="binding site" evidence="3">
    <location>
        <position position="104"/>
    </location>
    <ligand>
        <name>Zn(2+)</name>
        <dbReference type="ChEBI" id="CHEBI:29105"/>
    </ligand>
</feature>
<dbReference type="InterPro" id="IPR002481">
    <property type="entry name" value="FUR"/>
</dbReference>
<keyword evidence="5" id="KW-1185">Reference proteome</keyword>
<evidence type="ECO:0000256" key="1">
    <source>
        <dbReference type="ARBA" id="ARBA00011738"/>
    </source>
</evidence>
<dbReference type="KEGG" id="lamb:KBB96_02615"/>
<dbReference type="Proteomes" id="UP000676169">
    <property type="component" value="Chromosome"/>
</dbReference>
<name>A0A975PFU3_9BACT</name>
<organism evidence="4 5">
    <name type="scientific">Luteolibacter ambystomatis</name>
    <dbReference type="NCBI Taxonomy" id="2824561"/>
    <lineage>
        <taxon>Bacteria</taxon>
        <taxon>Pseudomonadati</taxon>
        <taxon>Verrucomicrobiota</taxon>
        <taxon>Verrucomicrobiia</taxon>
        <taxon>Verrucomicrobiales</taxon>
        <taxon>Verrucomicrobiaceae</taxon>
        <taxon>Luteolibacter</taxon>
    </lineage>
</organism>
<protein>
    <recommendedName>
        <fullName evidence="2">Ferric uptake regulation protein</fullName>
    </recommendedName>
</protein>
<keyword evidence="3" id="KW-0479">Metal-binding</keyword>
<feature type="binding site" evidence="3">
    <location>
        <position position="141"/>
    </location>
    <ligand>
        <name>Zn(2+)</name>
        <dbReference type="ChEBI" id="CHEBI:29105"/>
    </ligand>
</feature>
<dbReference type="GO" id="GO:1900376">
    <property type="term" value="P:regulation of secondary metabolite biosynthetic process"/>
    <property type="evidence" value="ECO:0007669"/>
    <property type="project" value="TreeGrafter"/>
</dbReference>
<dbReference type="PANTHER" id="PTHR33202:SF2">
    <property type="entry name" value="FERRIC UPTAKE REGULATION PROTEIN"/>
    <property type="match status" value="1"/>
</dbReference>
<comment type="subunit">
    <text evidence="1">Homodimer.</text>
</comment>
<reference evidence="4" key="1">
    <citation type="submission" date="2021-04" db="EMBL/GenBank/DDBJ databases">
        <title>Luteolibacter sp. 32A isolated from the skin of an Anderson's salamander (Ambystoma andersonii).</title>
        <authorList>
            <person name="Spergser J."/>
            <person name="Busse H.-J."/>
        </authorList>
    </citation>
    <scope>NUCLEOTIDE SEQUENCE</scope>
    <source>
        <strain evidence="4">32A</strain>
    </source>
</reference>
<dbReference type="PANTHER" id="PTHR33202">
    <property type="entry name" value="ZINC UPTAKE REGULATION PROTEIN"/>
    <property type="match status" value="1"/>
</dbReference>
<dbReference type="GO" id="GO:0008270">
    <property type="term" value="F:zinc ion binding"/>
    <property type="evidence" value="ECO:0007669"/>
    <property type="project" value="TreeGrafter"/>
</dbReference>
<comment type="cofactor">
    <cofactor evidence="3">
        <name>Zn(2+)</name>
        <dbReference type="ChEBI" id="CHEBI:29105"/>
    </cofactor>
    <text evidence="3">Binds 1 zinc ion per subunit.</text>
</comment>
<dbReference type="AlphaFoldDB" id="A0A975PFU3"/>
<dbReference type="Gene3D" id="1.10.10.10">
    <property type="entry name" value="Winged helix-like DNA-binding domain superfamily/Winged helix DNA-binding domain"/>
    <property type="match status" value="1"/>
</dbReference>
<keyword evidence="3" id="KW-0862">Zinc</keyword>
<dbReference type="GO" id="GO:0000976">
    <property type="term" value="F:transcription cis-regulatory region binding"/>
    <property type="evidence" value="ECO:0007669"/>
    <property type="project" value="TreeGrafter"/>
</dbReference>
<gene>
    <name evidence="4" type="ORF">KBB96_02615</name>
</gene>
<sequence length="160" mass="17520">MNDASDFATRAAAFWRERGGRMTPVREVLCRAIVSSEKAFVAEELLERARKLDRGISCASVYRALSDLVDAGLLREIRGERDQRSFVAAGLPQAPVGHVVCSDCRRVIPLEDECVPLREAAMLKRMGFAAGGMHLRIEASCESMKRCGTCENQAASTGTE</sequence>
<dbReference type="GO" id="GO:0003700">
    <property type="term" value="F:DNA-binding transcription factor activity"/>
    <property type="evidence" value="ECO:0007669"/>
    <property type="project" value="InterPro"/>
</dbReference>
<dbReference type="RefSeq" id="WP_211631967.1">
    <property type="nucleotide sequence ID" value="NZ_CP073100.1"/>
</dbReference>
<accession>A0A975PFU3</accession>
<evidence type="ECO:0000313" key="4">
    <source>
        <dbReference type="EMBL" id="QUE51791.1"/>
    </source>
</evidence>
<dbReference type="SUPFAM" id="SSF46785">
    <property type="entry name" value="Winged helix' DNA-binding domain"/>
    <property type="match status" value="1"/>
</dbReference>
<feature type="binding site" evidence="3">
    <location>
        <position position="101"/>
    </location>
    <ligand>
        <name>Zn(2+)</name>
        <dbReference type="ChEBI" id="CHEBI:29105"/>
    </ligand>
</feature>
<dbReference type="GO" id="GO:0045892">
    <property type="term" value="P:negative regulation of DNA-templated transcription"/>
    <property type="evidence" value="ECO:0007669"/>
    <property type="project" value="TreeGrafter"/>
</dbReference>
<dbReference type="InterPro" id="IPR036388">
    <property type="entry name" value="WH-like_DNA-bd_sf"/>
</dbReference>
<dbReference type="Pfam" id="PF01475">
    <property type="entry name" value="FUR"/>
    <property type="match status" value="1"/>
</dbReference>
<proteinExistence type="predicted"/>
<evidence type="ECO:0000256" key="3">
    <source>
        <dbReference type="PIRSR" id="PIRSR602481-1"/>
    </source>
</evidence>
<dbReference type="InterPro" id="IPR036390">
    <property type="entry name" value="WH_DNA-bd_sf"/>
</dbReference>
<evidence type="ECO:0000256" key="2">
    <source>
        <dbReference type="ARBA" id="ARBA00020910"/>
    </source>
</evidence>
<evidence type="ECO:0000313" key="5">
    <source>
        <dbReference type="Proteomes" id="UP000676169"/>
    </source>
</evidence>